<organism evidence="5 6">
    <name type="scientific">Cellulomonas algicola</name>
    <dbReference type="NCBI Taxonomy" id="2071633"/>
    <lineage>
        <taxon>Bacteria</taxon>
        <taxon>Bacillati</taxon>
        <taxon>Actinomycetota</taxon>
        <taxon>Actinomycetes</taxon>
        <taxon>Micrococcales</taxon>
        <taxon>Cellulomonadaceae</taxon>
        <taxon>Cellulomonas</taxon>
    </lineage>
</organism>
<dbReference type="Gene3D" id="1.10.357.10">
    <property type="entry name" value="Tetracycline Repressor, domain 2"/>
    <property type="match status" value="1"/>
</dbReference>
<dbReference type="PRINTS" id="PR00455">
    <property type="entry name" value="HTHTETR"/>
</dbReference>
<accession>A0A401UVP7</accession>
<dbReference type="AlphaFoldDB" id="A0A401UVP7"/>
<dbReference type="PANTHER" id="PTHR30055:SF235">
    <property type="entry name" value="TRANSCRIPTIONAL REGULATORY PROTEIN"/>
    <property type="match status" value="1"/>
</dbReference>
<evidence type="ECO:0000256" key="3">
    <source>
        <dbReference type="SAM" id="MobiDB-lite"/>
    </source>
</evidence>
<reference evidence="5 6" key="1">
    <citation type="submission" date="2018-11" db="EMBL/GenBank/DDBJ databases">
        <title>Draft genome sequence of Cellulomonas takizawaensis strain TKZ-21.</title>
        <authorList>
            <person name="Yamamura H."/>
            <person name="Hayashi T."/>
            <person name="Hamada M."/>
            <person name="Serisawa Y."/>
            <person name="Matsuyama K."/>
            <person name="Nakagawa Y."/>
            <person name="Otoguro M."/>
            <person name="Yanagida F."/>
            <person name="Hayakawa M."/>
        </authorList>
    </citation>
    <scope>NUCLEOTIDE SEQUENCE [LARGE SCALE GENOMIC DNA]</scope>
    <source>
        <strain evidence="5 6">TKZ-21</strain>
    </source>
</reference>
<proteinExistence type="predicted"/>
<dbReference type="EMBL" id="BHYL01000027">
    <property type="protein sequence ID" value="GCD18759.1"/>
    <property type="molecule type" value="Genomic_DNA"/>
</dbReference>
<feature type="domain" description="HTH tetR-type" evidence="4">
    <location>
        <begin position="54"/>
        <end position="114"/>
    </location>
</feature>
<dbReference type="SUPFAM" id="SSF46689">
    <property type="entry name" value="Homeodomain-like"/>
    <property type="match status" value="1"/>
</dbReference>
<evidence type="ECO:0000256" key="2">
    <source>
        <dbReference type="PROSITE-ProRule" id="PRU00335"/>
    </source>
</evidence>
<protein>
    <submittedName>
        <fullName evidence="5">TetR family transcriptional regulator</fullName>
    </submittedName>
</protein>
<dbReference type="Gene3D" id="1.10.10.60">
    <property type="entry name" value="Homeodomain-like"/>
    <property type="match status" value="1"/>
</dbReference>
<dbReference type="InterPro" id="IPR036271">
    <property type="entry name" value="Tet_transcr_reg_TetR-rel_C_sf"/>
</dbReference>
<evidence type="ECO:0000256" key="1">
    <source>
        <dbReference type="ARBA" id="ARBA00023125"/>
    </source>
</evidence>
<dbReference type="InterPro" id="IPR050109">
    <property type="entry name" value="HTH-type_TetR-like_transc_reg"/>
</dbReference>
<dbReference type="InterPro" id="IPR009057">
    <property type="entry name" value="Homeodomain-like_sf"/>
</dbReference>
<dbReference type="GO" id="GO:0000976">
    <property type="term" value="F:transcription cis-regulatory region binding"/>
    <property type="evidence" value="ECO:0007669"/>
    <property type="project" value="TreeGrafter"/>
</dbReference>
<keyword evidence="6" id="KW-1185">Reference proteome</keyword>
<keyword evidence="1 2" id="KW-0238">DNA-binding</keyword>
<evidence type="ECO:0000313" key="6">
    <source>
        <dbReference type="Proteomes" id="UP000288246"/>
    </source>
</evidence>
<sequence>MARADVRRADVTATHRSGLVAPSYAGLVQSAPDVDPGAEPAQTPRPRGRRPAGEDTRGAIVAAARAEFAEKGFDAASVRSVARRAGVDPALVRHYFGDKASLFAAGVIPQGVDPGRTAAAMVAGGLDGLGERLLRTVVGVWDSDGGATFRAVFSALGSDGVPPHVIMGYVGREVFAQVSRVLPGPDPAVRVSLVASHVVGVLVARHVLGVEPLASLDVDRLASLVGPTLQRYMTDPLPDTST</sequence>
<dbReference type="SUPFAM" id="SSF48498">
    <property type="entry name" value="Tetracyclin repressor-like, C-terminal domain"/>
    <property type="match status" value="1"/>
</dbReference>
<comment type="caution">
    <text evidence="5">The sequence shown here is derived from an EMBL/GenBank/DDBJ whole genome shotgun (WGS) entry which is preliminary data.</text>
</comment>
<dbReference type="PROSITE" id="PS50977">
    <property type="entry name" value="HTH_TETR_2"/>
    <property type="match status" value="1"/>
</dbReference>
<name>A0A401UVP7_9CELL</name>
<feature type="DNA-binding region" description="H-T-H motif" evidence="2">
    <location>
        <begin position="77"/>
        <end position="96"/>
    </location>
</feature>
<dbReference type="Pfam" id="PF17920">
    <property type="entry name" value="TetR_C_16"/>
    <property type="match status" value="1"/>
</dbReference>
<evidence type="ECO:0000313" key="5">
    <source>
        <dbReference type="EMBL" id="GCD18759.1"/>
    </source>
</evidence>
<dbReference type="InterPro" id="IPR001647">
    <property type="entry name" value="HTH_TetR"/>
</dbReference>
<dbReference type="PANTHER" id="PTHR30055">
    <property type="entry name" value="HTH-TYPE TRANSCRIPTIONAL REGULATOR RUTR"/>
    <property type="match status" value="1"/>
</dbReference>
<dbReference type="InterPro" id="IPR041678">
    <property type="entry name" value="TetR_C_16"/>
</dbReference>
<gene>
    <name evidence="5" type="ORF">CTKZ_03210</name>
</gene>
<dbReference type="Proteomes" id="UP000288246">
    <property type="component" value="Unassembled WGS sequence"/>
</dbReference>
<evidence type="ECO:0000259" key="4">
    <source>
        <dbReference type="PROSITE" id="PS50977"/>
    </source>
</evidence>
<dbReference type="Pfam" id="PF00440">
    <property type="entry name" value="TetR_N"/>
    <property type="match status" value="1"/>
</dbReference>
<feature type="region of interest" description="Disordered" evidence="3">
    <location>
        <begin position="29"/>
        <end position="56"/>
    </location>
</feature>
<dbReference type="GO" id="GO:0003700">
    <property type="term" value="F:DNA-binding transcription factor activity"/>
    <property type="evidence" value="ECO:0007669"/>
    <property type="project" value="TreeGrafter"/>
</dbReference>